<evidence type="ECO:0000313" key="3">
    <source>
        <dbReference type="Proteomes" id="UP000546031"/>
    </source>
</evidence>
<feature type="chain" id="PRO_5032546781" evidence="1">
    <location>
        <begin position="25"/>
        <end position="179"/>
    </location>
</feature>
<keyword evidence="3" id="KW-1185">Reference proteome</keyword>
<evidence type="ECO:0000313" key="2">
    <source>
        <dbReference type="EMBL" id="NVE95050.1"/>
    </source>
</evidence>
<dbReference type="AlphaFoldDB" id="A0A850HBX8"/>
<proteinExistence type="predicted"/>
<feature type="signal peptide" evidence="1">
    <location>
        <begin position="1"/>
        <end position="24"/>
    </location>
</feature>
<organism evidence="2 3">
    <name type="scientific">Altererythrobacter lutimaris</name>
    <dbReference type="NCBI Taxonomy" id="2743979"/>
    <lineage>
        <taxon>Bacteria</taxon>
        <taxon>Pseudomonadati</taxon>
        <taxon>Pseudomonadota</taxon>
        <taxon>Alphaproteobacteria</taxon>
        <taxon>Sphingomonadales</taxon>
        <taxon>Erythrobacteraceae</taxon>
        <taxon>Altererythrobacter</taxon>
    </lineage>
</organism>
<name>A0A850HBX8_9SPHN</name>
<dbReference type="EMBL" id="JABWTA010000001">
    <property type="protein sequence ID" value="NVE95050.1"/>
    <property type="molecule type" value="Genomic_DNA"/>
</dbReference>
<dbReference type="InterPro" id="IPR018550">
    <property type="entry name" value="Lipid-A_deacylase-rel"/>
</dbReference>
<dbReference type="RefSeq" id="WP_176273255.1">
    <property type="nucleotide sequence ID" value="NZ_JABWTA010000001.1"/>
</dbReference>
<reference evidence="2 3" key="1">
    <citation type="submission" date="2020-06" db="EMBL/GenBank/DDBJ databases">
        <title>Altererythrobacter lutimaris sp. nov., a marine bacterium isolated from a tidal flat.</title>
        <authorList>
            <person name="Kim D."/>
            <person name="Yoo Y."/>
            <person name="Kim J.-J."/>
        </authorList>
    </citation>
    <scope>NUCLEOTIDE SEQUENCE [LARGE SCALE GENOMIC DNA]</scope>
    <source>
        <strain evidence="2 3">JGD-16</strain>
    </source>
</reference>
<evidence type="ECO:0000256" key="1">
    <source>
        <dbReference type="SAM" id="SignalP"/>
    </source>
</evidence>
<sequence length="179" mass="19252">MHSRVLGIVVGVLALVGLASPAHADEIFTGAYVHGVDTPFSLEVADQDAASVQLGYRFDPVEQVLDIEPYVIASVNTAGDASFIGIGISRKFDLGGVYLRPGVGLVVQEQSGVEFDPETLRRTDLGSQVLFEPEIAIGAQISEQVSIEASWVHLSHARLFDSEQNPGVDMFGVRLNFQI</sequence>
<keyword evidence="1" id="KW-0732">Signal</keyword>
<dbReference type="Proteomes" id="UP000546031">
    <property type="component" value="Unassembled WGS sequence"/>
</dbReference>
<protein>
    <submittedName>
        <fullName evidence="2">Acyloxyacyl hydrolase</fullName>
    </submittedName>
</protein>
<dbReference type="Gene3D" id="2.40.160.20">
    <property type="match status" value="1"/>
</dbReference>
<accession>A0A850HBX8</accession>
<comment type="caution">
    <text evidence="2">The sequence shown here is derived from an EMBL/GenBank/DDBJ whole genome shotgun (WGS) entry which is preliminary data.</text>
</comment>
<keyword evidence="2" id="KW-0378">Hydrolase</keyword>
<dbReference type="GO" id="GO:0016787">
    <property type="term" value="F:hydrolase activity"/>
    <property type="evidence" value="ECO:0007669"/>
    <property type="project" value="UniProtKB-KW"/>
</dbReference>
<dbReference type="Pfam" id="PF09411">
    <property type="entry name" value="PagL"/>
    <property type="match status" value="1"/>
</dbReference>
<gene>
    <name evidence="2" type="ORF">HUO12_09090</name>
</gene>